<gene>
    <name evidence="2" type="ordered locus">Sinac_5842</name>
</gene>
<dbReference type="Proteomes" id="UP000010798">
    <property type="component" value="Chromosome"/>
</dbReference>
<evidence type="ECO:0000313" key="3">
    <source>
        <dbReference type="Proteomes" id="UP000010798"/>
    </source>
</evidence>
<dbReference type="Gene3D" id="3.30.110.70">
    <property type="entry name" value="Hypothetical protein apc22750. Chain B"/>
    <property type="match status" value="1"/>
</dbReference>
<dbReference type="InterPro" id="IPR035439">
    <property type="entry name" value="UPF0145_dom_sf"/>
</dbReference>
<dbReference type="HOGENOM" id="CLU_1577457_0_0_0"/>
<dbReference type="InterPro" id="IPR002765">
    <property type="entry name" value="UPF0145_YbjQ-like"/>
</dbReference>
<proteinExistence type="inferred from homology"/>
<dbReference type="Pfam" id="PF01906">
    <property type="entry name" value="YbjQ_1"/>
    <property type="match status" value="1"/>
</dbReference>
<dbReference type="AlphaFoldDB" id="L0DM94"/>
<comment type="similarity">
    <text evidence="1">Belongs to the UPF0145 family.</text>
</comment>
<dbReference type="RefSeq" id="WP_015249059.1">
    <property type="nucleotide sequence ID" value="NC_019892.1"/>
</dbReference>
<evidence type="ECO:0000313" key="2">
    <source>
        <dbReference type="EMBL" id="AGA29963.1"/>
    </source>
</evidence>
<reference evidence="2 3" key="1">
    <citation type="submission" date="2012-02" db="EMBL/GenBank/DDBJ databases">
        <title>Complete sequence of chromosome of Singulisphaera acidiphila DSM 18658.</title>
        <authorList>
            <consortium name="US DOE Joint Genome Institute (JGI-PGF)"/>
            <person name="Lucas S."/>
            <person name="Copeland A."/>
            <person name="Lapidus A."/>
            <person name="Glavina del Rio T."/>
            <person name="Dalin E."/>
            <person name="Tice H."/>
            <person name="Bruce D."/>
            <person name="Goodwin L."/>
            <person name="Pitluck S."/>
            <person name="Peters L."/>
            <person name="Ovchinnikova G."/>
            <person name="Chertkov O."/>
            <person name="Kyrpides N."/>
            <person name="Mavromatis K."/>
            <person name="Ivanova N."/>
            <person name="Brettin T."/>
            <person name="Detter J.C."/>
            <person name="Han C."/>
            <person name="Larimer F."/>
            <person name="Land M."/>
            <person name="Hauser L."/>
            <person name="Markowitz V."/>
            <person name="Cheng J.-F."/>
            <person name="Hugenholtz P."/>
            <person name="Woyke T."/>
            <person name="Wu D."/>
            <person name="Tindall B."/>
            <person name="Pomrenke H."/>
            <person name="Brambilla E."/>
            <person name="Klenk H.-P."/>
            <person name="Eisen J.A."/>
        </authorList>
    </citation>
    <scope>NUCLEOTIDE SEQUENCE [LARGE SCALE GENOMIC DNA]</scope>
    <source>
        <strain evidence="3">ATCC BAA-1392 / DSM 18658 / VKM B-2454 / MOB10</strain>
    </source>
</reference>
<sequence length="169" mass="18461">MTCSKCGKRQGVLSLLSADLGGAPYICPDCEAVKRAEVERQRVDEAKEEERIKVLARQVIITTTHSVDGYYVKRYIGLESVEYVIGTGIFSELSTGLADIFGKRSTAFEEKLQTAKKIATSTLKVRAAKQGANAVVGIDMDYAEFDGNRVALILNGTLVEIERRPARGS</sequence>
<dbReference type="OrthoDB" id="9796448at2"/>
<evidence type="ECO:0000256" key="1">
    <source>
        <dbReference type="ARBA" id="ARBA00010751"/>
    </source>
</evidence>
<accession>L0DM94</accession>
<name>L0DM94_SINAD</name>
<dbReference type="KEGG" id="saci:Sinac_5842"/>
<dbReference type="EMBL" id="CP003364">
    <property type="protein sequence ID" value="AGA29963.1"/>
    <property type="molecule type" value="Genomic_DNA"/>
</dbReference>
<dbReference type="eggNOG" id="COG0393">
    <property type="taxonomic scope" value="Bacteria"/>
</dbReference>
<dbReference type="PANTHER" id="PTHR34068:SF1">
    <property type="entry name" value="UPF0145 PROTEIN YBJQ"/>
    <property type="match status" value="1"/>
</dbReference>
<keyword evidence="3" id="KW-1185">Reference proteome</keyword>
<organism evidence="2 3">
    <name type="scientific">Singulisphaera acidiphila (strain ATCC BAA-1392 / DSM 18658 / VKM B-2454 / MOB10)</name>
    <dbReference type="NCBI Taxonomy" id="886293"/>
    <lineage>
        <taxon>Bacteria</taxon>
        <taxon>Pseudomonadati</taxon>
        <taxon>Planctomycetota</taxon>
        <taxon>Planctomycetia</taxon>
        <taxon>Isosphaerales</taxon>
        <taxon>Isosphaeraceae</taxon>
        <taxon>Singulisphaera</taxon>
    </lineage>
</organism>
<dbReference type="SUPFAM" id="SSF117782">
    <property type="entry name" value="YbjQ-like"/>
    <property type="match status" value="1"/>
</dbReference>
<protein>
    <submittedName>
        <fullName evidence="2">Uncharacterized protein</fullName>
    </submittedName>
</protein>
<dbReference type="PANTHER" id="PTHR34068">
    <property type="entry name" value="UPF0145 PROTEIN YBJQ"/>
    <property type="match status" value="1"/>
</dbReference>